<evidence type="ECO:0000256" key="4">
    <source>
        <dbReference type="ARBA" id="ARBA00004123"/>
    </source>
</evidence>
<evidence type="ECO:0000256" key="17">
    <source>
        <dbReference type="ARBA" id="ARBA00030795"/>
    </source>
</evidence>
<dbReference type="Ensembl" id="ENSNFUT00015015943.1">
    <property type="protein sequence ID" value="ENSNFUP00015015206.1"/>
    <property type="gene ID" value="ENSNFUG00015007365.1"/>
</dbReference>
<evidence type="ECO:0000259" key="22">
    <source>
        <dbReference type="Pfam" id="PF02870"/>
    </source>
</evidence>
<evidence type="ECO:0000256" key="14">
    <source>
        <dbReference type="ARBA" id="ARBA00023125"/>
    </source>
</evidence>
<dbReference type="AlphaFoldDB" id="A0A8C6LBQ8"/>
<feature type="domain" description="Methylated-DNA-[protein]-cysteine S-methyltransferase DNA binding" evidence="21">
    <location>
        <begin position="169"/>
        <end position="250"/>
    </location>
</feature>
<feature type="region of interest" description="Disordered" evidence="20">
    <location>
        <begin position="14"/>
        <end position="40"/>
    </location>
</feature>
<dbReference type="Pfam" id="PF01035">
    <property type="entry name" value="DNA_binding_1"/>
    <property type="match status" value="1"/>
</dbReference>
<keyword evidence="11" id="KW-0479">Metal-binding</keyword>
<dbReference type="FunFam" id="1.10.10.10:FF:000214">
    <property type="entry name" value="Methylated-DNA--protein-cysteine methyltransferase"/>
    <property type="match status" value="1"/>
</dbReference>
<evidence type="ECO:0000256" key="7">
    <source>
        <dbReference type="ARBA" id="ARBA00015377"/>
    </source>
</evidence>
<evidence type="ECO:0000256" key="1">
    <source>
        <dbReference type="ARBA" id="ARBA00001286"/>
    </source>
</evidence>
<evidence type="ECO:0000256" key="13">
    <source>
        <dbReference type="ARBA" id="ARBA00022833"/>
    </source>
</evidence>
<dbReference type="NCBIfam" id="TIGR00589">
    <property type="entry name" value="ogt"/>
    <property type="match status" value="1"/>
</dbReference>
<evidence type="ECO:0000256" key="9">
    <source>
        <dbReference type="ARBA" id="ARBA00022603"/>
    </source>
</evidence>
<sequence length="257" mass="27858">MRCSRARFETCSSIPNGPAMMRPSSARGSEATSVQGAVPPTREQRMSCLKVFSVDAQQPFCHEQGSGMKKQRESQCTQKTISLLSPLGTIQVSGCENGVHTIQILMDVAPAERSSGAPLSCVVNDSPAETSPEMQRCVEWLQAYFSEPQTTGSLPLPAFHHPALQGDAFTSRVLHLLLKNVKFGETVSYKRLAEMAGNPRAVRAVGGAMRKNPVPLLIPCHRVISSSGQSGPYMSGKGDHLKQWLLTHETQRGKAEA</sequence>
<dbReference type="GeneTree" id="ENSGT00390000015799"/>
<dbReference type="Gene3D" id="1.10.10.10">
    <property type="entry name" value="Winged helix-like DNA-binding domain superfamily/Winged helix DNA-binding domain"/>
    <property type="match status" value="1"/>
</dbReference>
<keyword evidence="9" id="KW-0489">Methyltransferase</keyword>
<evidence type="ECO:0000256" key="6">
    <source>
        <dbReference type="ARBA" id="ARBA00011918"/>
    </source>
</evidence>
<dbReference type="EC" id="2.1.1.63" evidence="6"/>
<reference evidence="23" key="2">
    <citation type="submission" date="2025-08" db="UniProtKB">
        <authorList>
            <consortium name="Ensembl"/>
        </authorList>
    </citation>
    <scope>IDENTIFICATION</scope>
</reference>
<dbReference type="GO" id="GO:0003908">
    <property type="term" value="F:methylated-DNA-[protein]-cysteine S-methyltransferase activity"/>
    <property type="evidence" value="ECO:0007669"/>
    <property type="project" value="UniProtKB-EC"/>
</dbReference>
<proteinExistence type="inferred from homology"/>
<comment type="catalytic activity">
    <reaction evidence="19">
        <text>a 6-O-methyl-2'-deoxyguanosine in DNA + L-cysteinyl-[protein] = S-methyl-L-cysteinyl-[protein] + a 2'-deoxyguanosine in DNA</text>
        <dbReference type="Rhea" id="RHEA:24000"/>
        <dbReference type="Rhea" id="RHEA-COMP:10131"/>
        <dbReference type="Rhea" id="RHEA-COMP:10132"/>
        <dbReference type="Rhea" id="RHEA-COMP:11367"/>
        <dbReference type="Rhea" id="RHEA-COMP:11368"/>
        <dbReference type="ChEBI" id="CHEBI:29950"/>
        <dbReference type="ChEBI" id="CHEBI:82612"/>
        <dbReference type="ChEBI" id="CHEBI:85445"/>
        <dbReference type="ChEBI" id="CHEBI:85448"/>
        <dbReference type="EC" id="2.1.1.63"/>
    </reaction>
</comment>
<dbReference type="FunFam" id="3.30.160.70:FF:000001">
    <property type="entry name" value="Methylated-DNA--protein-cysteine methyltransferase"/>
    <property type="match status" value="1"/>
</dbReference>
<reference evidence="23" key="3">
    <citation type="submission" date="2025-09" db="UniProtKB">
        <authorList>
            <consortium name="Ensembl"/>
        </authorList>
    </citation>
    <scope>IDENTIFICATION</scope>
</reference>
<comment type="subcellular location">
    <subcellularLocation>
        <location evidence="4">Nucleus</location>
    </subcellularLocation>
</comment>
<dbReference type="GO" id="GO:0032259">
    <property type="term" value="P:methylation"/>
    <property type="evidence" value="ECO:0007669"/>
    <property type="project" value="UniProtKB-KW"/>
</dbReference>
<keyword evidence="10" id="KW-0808">Transferase</keyword>
<evidence type="ECO:0000256" key="8">
    <source>
        <dbReference type="ARBA" id="ARBA00022553"/>
    </source>
</evidence>
<dbReference type="Pfam" id="PF02870">
    <property type="entry name" value="Methyltransf_1N"/>
    <property type="match status" value="1"/>
</dbReference>
<keyword evidence="13" id="KW-0862">Zinc</keyword>
<evidence type="ECO:0000256" key="18">
    <source>
        <dbReference type="ARBA" id="ARBA00031621"/>
    </source>
</evidence>
<dbReference type="GO" id="GO:0006281">
    <property type="term" value="P:DNA repair"/>
    <property type="evidence" value="ECO:0007669"/>
    <property type="project" value="UniProtKB-KW"/>
</dbReference>
<protein>
    <recommendedName>
        <fullName evidence="7">Methylated-DNA--protein-cysteine methyltransferase</fullName>
        <ecNumber evidence="6">2.1.1.63</ecNumber>
    </recommendedName>
    <alternativeName>
        <fullName evidence="17">6-O-methylguanine-DNA methyltransferase</fullName>
    </alternativeName>
    <alternativeName>
        <fullName evidence="18">O-6-methylguanine-DNA-alkyltransferase</fullName>
    </alternativeName>
</protein>
<keyword evidence="14" id="KW-0238">DNA-binding</keyword>
<evidence type="ECO:0000256" key="15">
    <source>
        <dbReference type="ARBA" id="ARBA00023204"/>
    </source>
</evidence>
<dbReference type="GO" id="GO:0003677">
    <property type="term" value="F:DNA binding"/>
    <property type="evidence" value="ECO:0007669"/>
    <property type="project" value="UniProtKB-KW"/>
</dbReference>
<evidence type="ECO:0000256" key="3">
    <source>
        <dbReference type="ARBA" id="ARBA00003317"/>
    </source>
</evidence>
<dbReference type="InterPro" id="IPR036217">
    <property type="entry name" value="MethylDNA_cys_MeTrfase_DNAb"/>
</dbReference>
<evidence type="ECO:0000256" key="16">
    <source>
        <dbReference type="ARBA" id="ARBA00023242"/>
    </source>
</evidence>
<dbReference type="PROSITE" id="PS00374">
    <property type="entry name" value="MGMT"/>
    <property type="match status" value="1"/>
</dbReference>
<keyword evidence="12" id="KW-0227">DNA damage</keyword>
<keyword evidence="8" id="KW-0597">Phosphoprotein</keyword>
<feature type="domain" description="Methylguanine DNA methyltransferase ribonuclease-like" evidence="22">
    <location>
        <begin position="85"/>
        <end position="157"/>
    </location>
</feature>
<dbReference type="InterPro" id="IPR001497">
    <property type="entry name" value="MethylDNA_cys_MeTrfase_AS"/>
</dbReference>
<evidence type="ECO:0000256" key="12">
    <source>
        <dbReference type="ARBA" id="ARBA00022763"/>
    </source>
</evidence>
<organism evidence="23 24">
    <name type="scientific">Nothobranchius furzeri</name>
    <name type="common">Turquoise killifish</name>
    <dbReference type="NCBI Taxonomy" id="105023"/>
    <lineage>
        <taxon>Eukaryota</taxon>
        <taxon>Metazoa</taxon>
        <taxon>Chordata</taxon>
        <taxon>Craniata</taxon>
        <taxon>Vertebrata</taxon>
        <taxon>Euteleostomi</taxon>
        <taxon>Actinopterygii</taxon>
        <taxon>Neopterygii</taxon>
        <taxon>Teleostei</taxon>
        <taxon>Neoteleostei</taxon>
        <taxon>Acanthomorphata</taxon>
        <taxon>Ovalentaria</taxon>
        <taxon>Atherinomorphae</taxon>
        <taxon>Cyprinodontiformes</taxon>
        <taxon>Nothobranchiidae</taxon>
        <taxon>Nothobranchius</taxon>
    </lineage>
</organism>
<evidence type="ECO:0000256" key="11">
    <source>
        <dbReference type="ARBA" id="ARBA00022723"/>
    </source>
</evidence>
<dbReference type="InterPro" id="IPR036388">
    <property type="entry name" value="WH-like_DNA-bd_sf"/>
</dbReference>
<name>A0A8C6LBQ8_NOTFU</name>
<keyword evidence="15" id="KW-0234">DNA repair</keyword>
<comment type="function">
    <text evidence="3">Involved in the cellular defense against the biological effects of O6-methylguanine (O6-MeG) and O4-methylthymine (O4-MeT) in DNA. Repairs the methylated nucleobase in DNA by stoichiometrically transferring the methyl group to a cysteine residue in the enzyme. This is a suicide reaction: the enzyme is irreversibly inactivated.</text>
</comment>
<dbReference type="PANTHER" id="PTHR46460">
    <property type="entry name" value="METHYLATED-DNA--PROTEIN-CYSTEINE METHYLTRANSFERASE"/>
    <property type="match status" value="1"/>
</dbReference>
<dbReference type="CDD" id="cd06445">
    <property type="entry name" value="ATase"/>
    <property type="match status" value="1"/>
</dbReference>
<evidence type="ECO:0000256" key="10">
    <source>
        <dbReference type="ARBA" id="ARBA00022679"/>
    </source>
</evidence>
<dbReference type="InterPro" id="IPR036631">
    <property type="entry name" value="MGMT_N_sf"/>
</dbReference>
<comment type="similarity">
    <text evidence="5">Belongs to the MGMT family.</text>
</comment>
<comment type="catalytic activity">
    <reaction evidence="1">
        <text>a 4-O-methyl-thymidine in DNA + L-cysteinyl-[protein] = a thymidine in DNA + S-methyl-L-cysteinyl-[protein]</text>
        <dbReference type="Rhea" id="RHEA:53428"/>
        <dbReference type="Rhea" id="RHEA-COMP:10131"/>
        <dbReference type="Rhea" id="RHEA-COMP:10132"/>
        <dbReference type="Rhea" id="RHEA-COMP:13555"/>
        <dbReference type="Rhea" id="RHEA-COMP:13556"/>
        <dbReference type="ChEBI" id="CHEBI:29950"/>
        <dbReference type="ChEBI" id="CHEBI:82612"/>
        <dbReference type="ChEBI" id="CHEBI:137386"/>
        <dbReference type="ChEBI" id="CHEBI:137387"/>
        <dbReference type="EC" id="2.1.1.63"/>
    </reaction>
</comment>
<gene>
    <name evidence="23" type="primary">MGMT</name>
</gene>
<dbReference type="SUPFAM" id="SSF46767">
    <property type="entry name" value="Methylated DNA-protein cysteine methyltransferase, C-terminal domain"/>
    <property type="match status" value="1"/>
</dbReference>
<evidence type="ECO:0000259" key="21">
    <source>
        <dbReference type="Pfam" id="PF01035"/>
    </source>
</evidence>
<dbReference type="InterPro" id="IPR008332">
    <property type="entry name" value="MethylG_MeTrfase_N"/>
</dbReference>
<evidence type="ECO:0000313" key="23">
    <source>
        <dbReference type="Ensembl" id="ENSNFUP00015015206.1"/>
    </source>
</evidence>
<keyword evidence="24" id="KW-1185">Reference proteome</keyword>
<evidence type="ECO:0000256" key="19">
    <source>
        <dbReference type="ARBA" id="ARBA00049348"/>
    </source>
</evidence>
<dbReference type="GO" id="GO:0005654">
    <property type="term" value="C:nucleoplasm"/>
    <property type="evidence" value="ECO:0007669"/>
    <property type="project" value="TreeGrafter"/>
</dbReference>
<keyword evidence="16" id="KW-0539">Nucleus</keyword>
<dbReference type="PANTHER" id="PTHR46460:SF1">
    <property type="entry name" value="METHYLATED-DNA--PROTEIN-CYSTEINE METHYLTRANSFERASE"/>
    <property type="match status" value="1"/>
</dbReference>
<dbReference type="InterPro" id="IPR014048">
    <property type="entry name" value="MethylDNA_cys_MeTrfase_DNA-bd"/>
</dbReference>
<feature type="compositionally biased region" description="Polar residues" evidence="20">
    <location>
        <begin position="26"/>
        <end position="35"/>
    </location>
</feature>
<evidence type="ECO:0000256" key="20">
    <source>
        <dbReference type="SAM" id="MobiDB-lite"/>
    </source>
</evidence>
<evidence type="ECO:0000256" key="2">
    <source>
        <dbReference type="ARBA" id="ARBA00001947"/>
    </source>
</evidence>
<reference evidence="23" key="1">
    <citation type="submission" date="2014-08" db="EMBL/GenBank/DDBJ databases">
        <authorList>
            <person name="Senf B."/>
            <person name="Petzold A."/>
            <person name="Downie B.R."/>
            <person name="Koch P."/>
            <person name="Platzer M."/>
        </authorList>
    </citation>
    <scope>NUCLEOTIDE SEQUENCE [LARGE SCALE GENOMIC DNA]</scope>
    <source>
        <strain evidence="23">GRZ</strain>
    </source>
</reference>
<comment type="cofactor">
    <cofactor evidence="2">
        <name>Zn(2+)</name>
        <dbReference type="ChEBI" id="CHEBI:29105"/>
    </cofactor>
</comment>
<dbReference type="Gene3D" id="3.30.160.70">
    <property type="entry name" value="Methylated DNA-protein cysteine methyltransferase domain"/>
    <property type="match status" value="1"/>
</dbReference>
<dbReference type="GO" id="GO:0046872">
    <property type="term" value="F:metal ion binding"/>
    <property type="evidence" value="ECO:0007669"/>
    <property type="project" value="UniProtKB-KW"/>
</dbReference>
<evidence type="ECO:0000256" key="5">
    <source>
        <dbReference type="ARBA" id="ARBA00008711"/>
    </source>
</evidence>
<dbReference type="Proteomes" id="UP000694548">
    <property type="component" value="Chromosome sgr03"/>
</dbReference>
<dbReference type="SUPFAM" id="SSF53155">
    <property type="entry name" value="Methylated DNA-protein cysteine methyltransferase domain"/>
    <property type="match status" value="1"/>
</dbReference>
<evidence type="ECO:0000313" key="24">
    <source>
        <dbReference type="Proteomes" id="UP000694548"/>
    </source>
</evidence>
<accession>A0A8C6LBQ8</accession>